<dbReference type="Proteomes" id="UP001500920">
    <property type="component" value="Unassembled WGS sequence"/>
</dbReference>
<dbReference type="PANTHER" id="PTHR21363">
    <property type="entry name" value="PREPHENATE DEHYDROGENASE"/>
    <property type="match status" value="1"/>
</dbReference>
<comment type="similarity">
    <text evidence="1">Belongs to the prephenate/arogenate dehydrogenase family.</text>
</comment>
<dbReference type="Gene3D" id="1.10.3660.10">
    <property type="entry name" value="6-phosphogluconate dehydrogenase C-terminal like domain"/>
    <property type="match status" value="1"/>
</dbReference>
<dbReference type="RefSeq" id="WP_344703789.1">
    <property type="nucleotide sequence ID" value="NZ_BAABCK010000065.1"/>
</dbReference>
<protein>
    <submittedName>
        <fullName evidence="5">Prephenate dehydrogenase</fullName>
    </submittedName>
</protein>
<dbReference type="PANTHER" id="PTHR21363:SF0">
    <property type="entry name" value="PREPHENATE DEHYDROGENASE [NADP(+)]"/>
    <property type="match status" value="1"/>
</dbReference>
<feature type="domain" description="Prephenate/arogenate dehydrogenase" evidence="4">
    <location>
        <begin position="1"/>
        <end position="280"/>
    </location>
</feature>
<evidence type="ECO:0000256" key="3">
    <source>
        <dbReference type="ARBA" id="ARBA00029440"/>
    </source>
</evidence>
<dbReference type="InterPro" id="IPR046826">
    <property type="entry name" value="PDH_N"/>
</dbReference>
<dbReference type="Pfam" id="PF02153">
    <property type="entry name" value="PDH_N"/>
    <property type="match status" value="1"/>
</dbReference>
<keyword evidence="2" id="KW-0560">Oxidoreductase</keyword>
<organism evidence="5 6">
    <name type="scientific">Salinicoccus jeotgali</name>
    <dbReference type="NCBI Taxonomy" id="381634"/>
    <lineage>
        <taxon>Bacteria</taxon>
        <taxon>Bacillati</taxon>
        <taxon>Bacillota</taxon>
        <taxon>Bacilli</taxon>
        <taxon>Bacillales</taxon>
        <taxon>Staphylococcaceae</taxon>
        <taxon>Salinicoccus</taxon>
    </lineage>
</organism>
<gene>
    <name evidence="5" type="ORF">GCM10022378_18810</name>
</gene>
<dbReference type="SUPFAM" id="SSF51735">
    <property type="entry name" value="NAD(P)-binding Rossmann-fold domains"/>
    <property type="match status" value="1"/>
</dbReference>
<dbReference type="PROSITE" id="PS51176">
    <property type="entry name" value="PDH_ADH"/>
    <property type="match status" value="1"/>
</dbReference>
<dbReference type="Gene3D" id="3.40.50.720">
    <property type="entry name" value="NAD(P)-binding Rossmann-like Domain"/>
    <property type="match status" value="1"/>
</dbReference>
<evidence type="ECO:0000256" key="2">
    <source>
        <dbReference type="ARBA" id="ARBA00023002"/>
    </source>
</evidence>
<proteinExistence type="inferred from homology"/>
<dbReference type="EMBL" id="BAABCK010000065">
    <property type="protein sequence ID" value="GAA3730705.1"/>
    <property type="molecule type" value="Genomic_DNA"/>
</dbReference>
<sequence>MKIVIVGLGNIGGSFALNLAKHLPEHEVFGIDVDKEALLYAEQQNIISKGYQNPENIIPAADIIIFSVYPGILKSLIEKYTPYMKENTIITDVTGVKRALINQIEPLLPATVDFIFGHPMAGRENRGLHFSSAEVFEGANYLLTPTERNDSRNINTIKELVQQMGFKEVSLITPEFHDEVIGFTSQLAHVIALSLINSDDPKRETKRYTGDSYRDLTRITNINEALWPELFVMNKDYLREHIGRFKDQLNHLSEAIENEDFNAMKEMMIEARNRYHDLHN</sequence>
<dbReference type="InterPro" id="IPR036291">
    <property type="entry name" value="NAD(P)-bd_dom_sf"/>
</dbReference>
<dbReference type="Pfam" id="PF20463">
    <property type="entry name" value="PDH_C"/>
    <property type="match status" value="1"/>
</dbReference>
<dbReference type="InterPro" id="IPR050812">
    <property type="entry name" value="Preph/Arog_dehydrog"/>
</dbReference>
<comment type="caution">
    <text evidence="5">The sequence shown here is derived from an EMBL/GenBank/DDBJ whole genome shotgun (WGS) entry which is preliminary data.</text>
</comment>
<dbReference type="InterPro" id="IPR008927">
    <property type="entry name" value="6-PGluconate_DH-like_C_sf"/>
</dbReference>
<keyword evidence="6" id="KW-1185">Reference proteome</keyword>
<reference evidence="6" key="1">
    <citation type="journal article" date="2019" name="Int. J. Syst. Evol. Microbiol.">
        <title>The Global Catalogue of Microorganisms (GCM) 10K type strain sequencing project: providing services to taxonomists for standard genome sequencing and annotation.</title>
        <authorList>
            <consortium name="The Broad Institute Genomics Platform"/>
            <consortium name="The Broad Institute Genome Sequencing Center for Infectious Disease"/>
            <person name="Wu L."/>
            <person name="Ma J."/>
        </authorList>
    </citation>
    <scope>NUCLEOTIDE SEQUENCE [LARGE SCALE GENOMIC DNA]</scope>
    <source>
        <strain evidence="6">JCM 16981</strain>
    </source>
</reference>
<evidence type="ECO:0000313" key="5">
    <source>
        <dbReference type="EMBL" id="GAA3730705.1"/>
    </source>
</evidence>
<evidence type="ECO:0000313" key="6">
    <source>
        <dbReference type="Proteomes" id="UP001500920"/>
    </source>
</evidence>
<dbReference type="InterPro" id="IPR003099">
    <property type="entry name" value="Prephen_DH"/>
</dbReference>
<accession>A0ABP7F8S8</accession>
<dbReference type="InterPro" id="IPR046825">
    <property type="entry name" value="PDH_C"/>
</dbReference>
<evidence type="ECO:0000259" key="4">
    <source>
        <dbReference type="PROSITE" id="PS51176"/>
    </source>
</evidence>
<name>A0ABP7F8S8_9STAP</name>
<comment type="pathway">
    <text evidence="3">Amino-acid biosynthesis.</text>
</comment>
<dbReference type="SUPFAM" id="SSF48179">
    <property type="entry name" value="6-phosphogluconate dehydrogenase C-terminal domain-like"/>
    <property type="match status" value="1"/>
</dbReference>
<evidence type="ECO:0000256" key="1">
    <source>
        <dbReference type="ARBA" id="ARBA00007964"/>
    </source>
</evidence>